<organism evidence="1">
    <name type="scientific">Opuntia streptacantha</name>
    <name type="common">Prickly pear cactus</name>
    <name type="synonym">Opuntia cardona</name>
    <dbReference type="NCBI Taxonomy" id="393608"/>
    <lineage>
        <taxon>Eukaryota</taxon>
        <taxon>Viridiplantae</taxon>
        <taxon>Streptophyta</taxon>
        <taxon>Embryophyta</taxon>
        <taxon>Tracheophyta</taxon>
        <taxon>Spermatophyta</taxon>
        <taxon>Magnoliopsida</taxon>
        <taxon>eudicotyledons</taxon>
        <taxon>Gunneridae</taxon>
        <taxon>Pentapetalae</taxon>
        <taxon>Caryophyllales</taxon>
        <taxon>Cactineae</taxon>
        <taxon>Cactaceae</taxon>
        <taxon>Opuntioideae</taxon>
        <taxon>Opuntia</taxon>
    </lineage>
</organism>
<protein>
    <submittedName>
        <fullName evidence="1">Uncharacterized protein</fullName>
    </submittedName>
</protein>
<dbReference type="AlphaFoldDB" id="A0A7C9CDL3"/>
<dbReference type="EMBL" id="GISG01010614">
    <property type="protein sequence ID" value="MBA4616221.1"/>
    <property type="molecule type" value="Transcribed_RNA"/>
</dbReference>
<accession>A0A7C9CDL3</accession>
<evidence type="ECO:0000313" key="1">
    <source>
        <dbReference type="EMBL" id="MBA4616221.1"/>
    </source>
</evidence>
<name>A0A7C9CDL3_OPUST</name>
<proteinExistence type="predicted"/>
<reference evidence="1" key="2">
    <citation type="submission" date="2020-07" db="EMBL/GenBank/DDBJ databases">
        <authorList>
            <person name="Vera ALvarez R."/>
            <person name="Arias-Moreno D.M."/>
            <person name="Jimenez-Jacinto V."/>
            <person name="Jimenez-Bremont J.F."/>
            <person name="Swaminathan K."/>
            <person name="Moose S.P."/>
            <person name="Guerrero-Gonzalez M.L."/>
            <person name="Marino-Ramirez L."/>
            <person name="Landsman D."/>
            <person name="Rodriguez-Kessler M."/>
            <person name="Delgado-Sanchez P."/>
        </authorList>
    </citation>
    <scope>NUCLEOTIDE SEQUENCE</scope>
    <source>
        <tissue evidence="1">Cladode</tissue>
    </source>
</reference>
<sequence>MRAAVFSADAALAAAALRPCTEADAASTILKPGLFSVFPFDLASSSTRDLAARIASRAAALSCCALLPPPPSIAACFAFSVPSSASICLISPVTLMLYVGSDSIFFSSSSSTFKPFLT</sequence>
<reference evidence="1" key="1">
    <citation type="journal article" date="2013" name="J. Plant Res.">
        <title>Effect of fungi and light on seed germination of three Opuntia species from semiarid lands of central Mexico.</title>
        <authorList>
            <person name="Delgado-Sanchez P."/>
            <person name="Jimenez-Bremont J.F."/>
            <person name="Guerrero-Gonzalez Mde L."/>
            <person name="Flores J."/>
        </authorList>
    </citation>
    <scope>NUCLEOTIDE SEQUENCE</scope>
    <source>
        <tissue evidence="1">Cladode</tissue>
    </source>
</reference>